<keyword evidence="5" id="KW-1185">Reference proteome</keyword>
<dbReference type="CDD" id="cd02440">
    <property type="entry name" value="AdoMet_MTases"/>
    <property type="match status" value="1"/>
</dbReference>
<evidence type="ECO:0000313" key="5">
    <source>
        <dbReference type="Proteomes" id="UP000005737"/>
    </source>
</evidence>
<accession>H2CF01</accession>
<dbReference type="PANTHER" id="PTHR43861">
    <property type="entry name" value="TRANS-ACONITATE 2-METHYLTRANSFERASE-RELATED"/>
    <property type="match status" value="1"/>
</dbReference>
<dbReference type="PANTHER" id="PTHR43861:SF1">
    <property type="entry name" value="TRANS-ACONITATE 2-METHYLTRANSFERASE"/>
    <property type="match status" value="1"/>
</dbReference>
<dbReference type="GO" id="GO:0032259">
    <property type="term" value="P:methylation"/>
    <property type="evidence" value="ECO:0007669"/>
    <property type="project" value="UniProtKB-KW"/>
</dbReference>
<keyword evidence="1 4" id="KW-0489">Methyltransferase</keyword>
<dbReference type="InterPro" id="IPR041698">
    <property type="entry name" value="Methyltransf_25"/>
</dbReference>
<proteinExistence type="predicted"/>
<dbReference type="SUPFAM" id="SSF53335">
    <property type="entry name" value="S-adenosyl-L-methionine-dependent methyltransferases"/>
    <property type="match status" value="1"/>
</dbReference>
<dbReference type="Pfam" id="PF13649">
    <property type="entry name" value="Methyltransf_25"/>
    <property type="match status" value="1"/>
</dbReference>
<dbReference type="Gene3D" id="3.40.50.150">
    <property type="entry name" value="Vaccinia Virus protein VP39"/>
    <property type="match status" value="1"/>
</dbReference>
<dbReference type="AlphaFoldDB" id="H2CF01"/>
<evidence type="ECO:0000259" key="3">
    <source>
        <dbReference type="Pfam" id="PF13649"/>
    </source>
</evidence>
<feature type="domain" description="Methyltransferase" evidence="3">
    <location>
        <begin position="43"/>
        <end position="134"/>
    </location>
</feature>
<protein>
    <submittedName>
        <fullName evidence="4">Methyltransferase type 11</fullName>
    </submittedName>
</protein>
<dbReference type="EMBL" id="JH597773">
    <property type="protein sequence ID" value="EHQ05604.1"/>
    <property type="molecule type" value="Genomic_DNA"/>
</dbReference>
<dbReference type="Proteomes" id="UP000005737">
    <property type="component" value="Unassembled WGS sequence"/>
</dbReference>
<dbReference type="STRING" id="183.GCA_002009735_01021"/>
<evidence type="ECO:0000256" key="1">
    <source>
        <dbReference type="ARBA" id="ARBA00022603"/>
    </source>
</evidence>
<reference evidence="4 5" key="1">
    <citation type="submission" date="2011-10" db="EMBL/GenBank/DDBJ databases">
        <title>The Improved High-Quality Draft genome of Leptonema illini DSM 21528.</title>
        <authorList>
            <consortium name="US DOE Joint Genome Institute (JGI-PGF)"/>
            <person name="Lucas S."/>
            <person name="Copeland A."/>
            <person name="Lapidus A."/>
            <person name="Glavina del Rio T."/>
            <person name="Dalin E."/>
            <person name="Tice H."/>
            <person name="Bruce D."/>
            <person name="Goodwin L."/>
            <person name="Pitluck S."/>
            <person name="Peters L."/>
            <person name="Mikhailova N."/>
            <person name="Held B."/>
            <person name="Kyrpides N."/>
            <person name="Mavromatis K."/>
            <person name="Ivanova N."/>
            <person name="Markowitz V."/>
            <person name="Cheng J.-F."/>
            <person name="Hugenholtz P."/>
            <person name="Woyke T."/>
            <person name="Wu D."/>
            <person name="Gronow S."/>
            <person name="Wellnitz S."/>
            <person name="Brambilla E.-M."/>
            <person name="Klenk H.-P."/>
            <person name="Eisen J.A."/>
        </authorList>
    </citation>
    <scope>NUCLEOTIDE SEQUENCE [LARGE SCALE GENOMIC DNA]</scope>
    <source>
        <strain evidence="4 5">DSM 21528</strain>
    </source>
</reference>
<keyword evidence="2 4" id="KW-0808">Transferase</keyword>
<evidence type="ECO:0000313" key="4">
    <source>
        <dbReference type="EMBL" id="EHQ05604.1"/>
    </source>
</evidence>
<sequence length="276" mass="31421">MKLCYIFRMKEWNSNLYDGRHAFVSELGKGALSLLQPRQDERIIDLGCGTGDLAVEIAASGARVVGVDASEEMLRRARDKWSGDFPDIRFEKADILDLSRYSGFDAAFSNATLHWVKEAEQAAKQIAGVLRPGGRFIAEFGGYRNVEQICRALTEAANAAGLGIEYPWYYPEADEYRVVLEKAGFEVQMLQWFRRPTDLGLDGLANWYAMFVKGWWNPTMQRDDNGRDDSAVRYRERQSFEHIRDEIFKTAVQNYALSGHGNTADYVRLRVVAIRP</sequence>
<dbReference type="InterPro" id="IPR029063">
    <property type="entry name" value="SAM-dependent_MTases_sf"/>
</dbReference>
<dbReference type="HOGENOM" id="CLU_037990_5_3_12"/>
<evidence type="ECO:0000256" key="2">
    <source>
        <dbReference type="ARBA" id="ARBA00022679"/>
    </source>
</evidence>
<dbReference type="GO" id="GO:0008168">
    <property type="term" value="F:methyltransferase activity"/>
    <property type="evidence" value="ECO:0007669"/>
    <property type="project" value="UniProtKB-KW"/>
</dbReference>
<organism evidence="4 5">
    <name type="scientific">Leptonema illini DSM 21528</name>
    <dbReference type="NCBI Taxonomy" id="929563"/>
    <lineage>
        <taxon>Bacteria</taxon>
        <taxon>Pseudomonadati</taxon>
        <taxon>Spirochaetota</taxon>
        <taxon>Spirochaetia</taxon>
        <taxon>Leptospirales</taxon>
        <taxon>Leptospiraceae</taxon>
        <taxon>Leptonema</taxon>
    </lineage>
</organism>
<name>H2CF01_9LEPT</name>
<gene>
    <name evidence="4" type="ORF">Lepil_0903</name>
</gene>